<dbReference type="InterPro" id="IPR037196">
    <property type="entry name" value="HSP90_C"/>
</dbReference>
<dbReference type="InterPro" id="IPR036890">
    <property type="entry name" value="HATPase_C_sf"/>
</dbReference>
<evidence type="ECO:0000256" key="5">
    <source>
        <dbReference type="HAMAP-Rule" id="MF_00505"/>
    </source>
</evidence>
<comment type="function">
    <text evidence="5">Molecular chaperone. Has ATPase activity.</text>
</comment>
<dbReference type="HAMAP" id="MF_00505">
    <property type="entry name" value="HSP90"/>
    <property type="match status" value="1"/>
</dbReference>
<keyword evidence="3 5" id="KW-0067">ATP-binding</keyword>
<name>A0ABV7UL23_9HYPH</name>
<dbReference type="Gene3D" id="3.30.565.10">
    <property type="entry name" value="Histidine kinase-like ATPase, C-terminal domain"/>
    <property type="match status" value="1"/>
</dbReference>
<dbReference type="Gene3D" id="1.20.120.790">
    <property type="entry name" value="Heat shock protein 90, C-terminal domain"/>
    <property type="match status" value="1"/>
</dbReference>
<evidence type="ECO:0000256" key="6">
    <source>
        <dbReference type="SAM" id="MobiDB-lite"/>
    </source>
</evidence>
<evidence type="ECO:0000256" key="3">
    <source>
        <dbReference type="ARBA" id="ARBA00022840"/>
    </source>
</evidence>
<dbReference type="InterPro" id="IPR020575">
    <property type="entry name" value="Hsp90_N"/>
</dbReference>
<dbReference type="PANTHER" id="PTHR11528">
    <property type="entry name" value="HEAT SHOCK PROTEIN 90 FAMILY MEMBER"/>
    <property type="match status" value="1"/>
</dbReference>
<evidence type="ECO:0000256" key="4">
    <source>
        <dbReference type="ARBA" id="ARBA00023186"/>
    </source>
</evidence>
<reference evidence="9" key="1">
    <citation type="journal article" date="2019" name="Int. J. Syst. Evol. Microbiol.">
        <title>The Global Catalogue of Microorganisms (GCM) 10K type strain sequencing project: providing services to taxonomists for standard genome sequencing and annotation.</title>
        <authorList>
            <consortium name="The Broad Institute Genomics Platform"/>
            <consortium name="The Broad Institute Genome Sequencing Center for Infectious Disease"/>
            <person name="Wu L."/>
            <person name="Ma J."/>
        </authorList>
    </citation>
    <scope>NUCLEOTIDE SEQUENCE [LARGE SCALE GENOMIC DNA]</scope>
    <source>
        <strain evidence="9">KCTC 42282</strain>
    </source>
</reference>
<gene>
    <name evidence="5 8" type="primary">htpG</name>
    <name evidence="8" type="ORF">ACFONL_17865</name>
</gene>
<evidence type="ECO:0000259" key="7">
    <source>
        <dbReference type="SMART" id="SM00387"/>
    </source>
</evidence>
<organism evidence="8 9">
    <name type="scientific">Camelimonas fluminis</name>
    <dbReference type="NCBI Taxonomy" id="1576911"/>
    <lineage>
        <taxon>Bacteria</taxon>
        <taxon>Pseudomonadati</taxon>
        <taxon>Pseudomonadota</taxon>
        <taxon>Alphaproteobacteria</taxon>
        <taxon>Hyphomicrobiales</taxon>
        <taxon>Chelatococcaceae</taxon>
        <taxon>Camelimonas</taxon>
    </lineage>
</organism>
<comment type="subcellular location">
    <subcellularLocation>
        <location evidence="5">Cytoplasm</location>
    </subcellularLocation>
</comment>
<proteinExistence type="inferred from homology"/>
<dbReference type="Pfam" id="PF13589">
    <property type="entry name" value="HATPase_c_3"/>
    <property type="match status" value="1"/>
</dbReference>
<keyword evidence="9" id="KW-1185">Reference proteome</keyword>
<dbReference type="InterPro" id="IPR001404">
    <property type="entry name" value="Hsp90_fam"/>
</dbReference>
<dbReference type="Gene3D" id="3.30.230.80">
    <property type="match status" value="1"/>
</dbReference>
<dbReference type="SMART" id="SM00387">
    <property type="entry name" value="HATPase_c"/>
    <property type="match status" value="1"/>
</dbReference>
<dbReference type="PRINTS" id="PR00775">
    <property type="entry name" value="HEATSHOCK90"/>
</dbReference>
<feature type="region of interest" description="A; substrate-binding" evidence="5">
    <location>
        <begin position="1"/>
        <end position="379"/>
    </location>
</feature>
<keyword evidence="5" id="KW-0346">Stress response</keyword>
<feature type="domain" description="Histidine kinase/HSP90-like ATPase" evidence="7">
    <location>
        <begin position="32"/>
        <end position="207"/>
    </location>
</feature>
<dbReference type="SUPFAM" id="SSF54211">
    <property type="entry name" value="Ribosomal protein S5 domain 2-like"/>
    <property type="match status" value="1"/>
</dbReference>
<keyword evidence="4 5" id="KW-0143">Chaperone</keyword>
<keyword evidence="2 5" id="KW-0547">Nucleotide-binding</keyword>
<evidence type="ECO:0000256" key="2">
    <source>
        <dbReference type="ARBA" id="ARBA00022741"/>
    </source>
</evidence>
<accession>A0ABV7UL23</accession>
<sequence length="679" mass="73674">MTMADEKSGHKQAFGADVARLLHMMVHSVYSDKSVFLRELISNAADACEKLRYQAIARPELLGDDASGMRIDITLDRARRTLTVADNGVGMTAEEMTEALGTIARSGTRAFMEGLQGGANNQGKTQDASEDTATASGEAHLIGQFGVGFYAAFMVADQVEVFSRKAGADTAARWSSDGKGEFTVSPVDLADAPAHGARVVLHLMDGADEWLDPANVRRHIRDQSGHVPVPVTLHFTRPAQDDDAAADNGVESDAADAEKPAKPDEAVDEQIVDGSALWTRSRNDVKPEEYTDFYRSVGGMFDEPAMTIHYRAEGRHEFSALLFTPSSRPFDLLDPERKGRVKLYVKRVFITDDTEILPRYLRFMRGVVDSADLPLNLSREMIQNSPVLRAISQNVTGRVLTELEKLAESDADAYAKVWENFGPVIKEGVHEDFARQERLLGLARFRTTTGGDSWRSLKDYVANLRENQTAIYYITGDAAAKLESSPHLEGYRARGVEVLLLTDPVDSFWVMGAPGFEGKPLRSVTQGGADLDLIPLIDADAPKGGDAGPEVTAFITAVKETLGDAVTDVRASNRLTDSVVCLVAPGGGYDRHMERLLSGFGRLDQATKPVLEINPHHALTQALAALPADDPDFRSDVAHLLLDEAAILDGGQVGDASAFAGRLTRLLARAARGKQQASN</sequence>
<comment type="similarity">
    <text evidence="1 5">Belongs to the heat shock protein 90 family.</text>
</comment>
<evidence type="ECO:0000313" key="9">
    <source>
        <dbReference type="Proteomes" id="UP001595704"/>
    </source>
</evidence>
<feature type="compositionally biased region" description="Basic and acidic residues" evidence="6">
    <location>
        <begin position="256"/>
        <end position="265"/>
    </location>
</feature>
<dbReference type="RefSeq" id="WP_373301591.1">
    <property type="nucleotide sequence ID" value="NZ_BNCG01000003.1"/>
</dbReference>
<dbReference type="InterPro" id="IPR020568">
    <property type="entry name" value="Ribosomal_Su5_D2-typ_SF"/>
</dbReference>
<dbReference type="InterPro" id="IPR003594">
    <property type="entry name" value="HATPase_dom"/>
</dbReference>
<dbReference type="Pfam" id="PF00183">
    <property type="entry name" value="HSP90"/>
    <property type="match status" value="1"/>
</dbReference>
<feature type="region of interest" description="Disordered" evidence="6">
    <location>
        <begin position="238"/>
        <end position="273"/>
    </location>
</feature>
<evidence type="ECO:0000313" key="8">
    <source>
        <dbReference type="EMBL" id="MFC3639213.1"/>
    </source>
</evidence>
<dbReference type="NCBIfam" id="NF003555">
    <property type="entry name" value="PRK05218.1"/>
    <property type="match status" value="1"/>
</dbReference>
<keyword evidence="5" id="KW-0963">Cytoplasm</keyword>
<dbReference type="CDD" id="cd16927">
    <property type="entry name" value="HATPase_Hsp90-like"/>
    <property type="match status" value="1"/>
</dbReference>
<comment type="subunit">
    <text evidence="5">Homodimer.</text>
</comment>
<feature type="region of interest" description="B" evidence="5">
    <location>
        <begin position="380"/>
        <end position="595"/>
    </location>
</feature>
<protein>
    <recommendedName>
        <fullName evidence="5">Chaperone protein HtpG</fullName>
    </recommendedName>
    <alternativeName>
        <fullName evidence="5">Heat shock protein HtpG</fullName>
    </alternativeName>
    <alternativeName>
        <fullName evidence="5">High temperature protein G</fullName>
    </alternativeName>
</protein>
<dbReference type="SUPFAM" id="SSF110942">
    <property type="entry name" value="HSP90 C-terminal domain"/>
    <property type="match status" value="1"/>
</dbReference>
<evidence type="ECO:0000256" key="1">
    <source>
        <dbReference type="ARBA" id="ARBA00008239"/>
    </source>
</evidence>
<feature type="region of interest" description="C" evidence="5">
    <location>
        <begin position="596"/>
        <end position="679"/>
    </location>
</feature>
<dbReference type="PIRSF" id="PIRSF002583">
    <property type="entry name" value="Hsp90"/>
    <property type="match status" value="1"/>
</dbReference>
<dbReference type="Proteomes" id="UP001595704">
    <property type="component" value="Unassembled WGS sequence"/>
</dbReference>
<dbReference type="SUPFAM" id="SSF55874">
    <property type="entry name" value="ATPase domain of HSP90 chaperone/DNA topoisomerase II/histidine kinase"/>
    <property type="match status" value="1"/>
</dbReference>
<dbReference type="EMBL" id="JBHRYC010000086">
    <property type="protein sequence ID" value="MFC3639213.1"/>
    <property type="molecule type" value="Genomic_DNA"/>
</dbReference>
<comment type="caution">
    <text evidence="8">The sequence shown here is derived from an EMBL/GenBank/DDBJ whole genome shotgun (WGS) entry which is preliminary data.</text>
</comment>
<dbReference type="Gene3D" id="3.40.50.11260">
    <property type="match status" value="1"/>
</dbReference>